<keyword evidence="1" id="KW-0732">Signal</keyword>
<feature type="signal peptide" evidence="1">
    <location>
        <begin position="1"/>
        <end position="21"/>
    </location>
</feature>
<dbReference type="KEGG" id="act:ACLA_089050"/>
<organism evidence="2 3">
    <name type="scientific">Aspergillus clavatus (strain ATCC 1007 / CBS 513.65 / DSM 816 / NCTC 3887 / NRRL 1 / QM 1276 / 107)</name>
    <dbReference type="NCBI Taxonomy" id="344612"/>
    <lineage>
        <taxon>Eukaryota</taxon>
        <taxon>Fungi</taxon>
        <taxon>Dikarya</taxon>
        <taxon>Ascomycota</taxon>
        <taxon>Pezizomycotina</taxon>
        <taxon>Eurotiomycetes</taxon>
        <taxon>Eurotiomycetidae</taxon>
        <taxon>Eurotiales</taxon>
        <taxon>Aspergillaceae</taxon>
        <taxon>Aspergillus</taxon>
        <taxon>Aspergillus subgen. Fumigati</taxon>
    </lineage>
</organism>
<dbReference type="RefSeq" id="XP_001272639.1">
    <property type="nucleotide sequence ID" value="XM_001272638.1"/>
</dbReference>
<dbReference type="EMBL" id="DS027052">
    <property type="protein sequence ID" value="EAW11213.1"/>
    <property type="molecule type" value="Genomic_DNA"/>
</dbReference>
<keyword evidence="3" id="KW-1185">Reference proteome</keyword>
<dbReference type="Proteomes" id="UP000006701">
    <property type="component" value="Unassembled WGS sequence"/>
</dbReference>
<proteinExistence type="predicted"/>
<evidence type="ECO:0000313" key="2">
    <source>
        <dbReference type="EMBL" id="EAW11213.1"/>
    </source>
</evidence>
<dbReference type="GeneID" id="4704714"/>
<protein>
    <submittedName>
        <fullName evidence="2">Uncharacterized protein</fullName>
    </submittedName>
</protein>
<gene>
    <name evidence="2" type="ORF">ACLA_089050</name>
</gene>
<dbReference type="HOGENOM" id="CLU_2867249_0_0_1"/>
<name>A1CEB4_ASPCL</name>
<accession>A1CEB4</accession>
<evidence type="ECO:0000313" key="3">
    <source>
        <dbReference type="Proteomes" id="UP000006701"/>
    </source>
</evidence>
<reference evidence="2 3" key="1">
    <citation type="journal article" date="2008" name="PLoS Genet.">
        <title>Genomic islands in the pathogenic filamentous fungus Aspergillus fumigatus.</title>
        <authorList>
            <person name="Fedorova N.D."/>
            <person name="Khaldi N."/>
            <person name="Joardar V.S."/>
            <person name="Maiti R."/>
            <person name="Amedeo P."/>
            <person name="Anderson M.J."/>
            <person name="Crabtree J."/>
            <person name="Silva J.C."/>
            <person name="Badger J.H."/>
            <person name="Albarraq A."/>
            <person name="Angiuoli S."/>
            <person name="Bussey H."/>
            <person name="Bowyer P."/>
            <person name="Cotty P.J."/>
            <person name="Dyer P.S."/>
            <person name="Egan A."/>
            <person name="Galens K."/>
            <person name="Fraser-Liggett C.M."/>
            <person name="Haas B.J."/>
            <person name="Inman J.M."/>
            <person name="Kent R."/>
            <person name="Lemieux S."/>
            <person name="Malavazi I."/>
            <person name="Orvis J."/>
            <person name="Roemer T."/>
            <person name="Ronning C.M."/>
            <person name="Sundaram J.P."/>
            <person name="Sutton G."/>
            <person name="Turner G."/>
            <person name="Venter J.C."/>
            <person name="White O.R."/>
            <person name="Whitty B.R."/>
            <person name="Youngman P."/>
            <person name="Wolfe K.H."/>
            <person name="Goldman G.H."/>
            <person name="Wortman J.R."/>
            <person name="Jiang B."/>
            <person name="Denning D.W."/>
            <person name="Nierman W.C."/>
        </authorList>
    </citation>
    <scope>NUCLEOTIDE SEQUENCE [LARGE SCALE GENOMIC DNA]</scope>
    <source>
        <strain evidence="3">ATCC 1007 / CBS 513.65 / DSM 816 / NCTC 3887 / NRRL 1</strain>
    </source>
</reference>
<feature type="chain" id="PRO_5002633362" evidence="1">
    <location>
        <begin position="22"/>
        <end position="64"/>
    </location>
</feature>
<dbReference type="AlphaFoldDB" id="A1CEB4"/>
<evidence type="ECO:0000256" key="1">
    <source>
        <dbReference type="SAM" id="SignalP"/>
    </source>
</evidence>
<dbReference type="VEuPathDB" id="FungiDB:ACLA_089050"/>
<sequence length="64" mass="6348">MALLAGFAGLVGAAPAPVAVAAPDLIAPPSGTDTGNSLCLKGFLASSCPGRWNEKDRSCCISDD</sequence>